<keyword evidence="1" id="KW-0732">Signal</keyword>
<dbReference type="AlphaFoldDB" id="E3BHC4"/>
<dbReference type="RefSeq" id="WP_009600415.1">
    <property type="nucleotide sequence ID" value="NZ_AEIU01000056.1"/>
</dbReference>
<accession>E3BHC4</accession>
<organism evidence="2 3">
    <name type="scientific">Vibrio caribbeanicus ATCC BAA-2122</name>
    <dbReference type="NCBI Taxonomy" id="796620"/>
    <lineage>
        <taxon>Bacteria</taxon>
        <taxon>Pseudomonadati</taxon>
        <taxon>Pseudomonadota</taxon>
        <taxon>Gammaproteobacteria</taxon>
        <taxon>Vibrionales</taxon>
        <taxon>Vibrionaceae</taxon>
        <taxon>Vibrio</taxon>
    </lineage>
</organism>
<comment type="caution">
    <text evidence="2">The sequence shown here is derived from an EMBL/GenBank/DDBJ whole genome shotgun (WGS) entry which is preliminary data.</text>
</comment>
<proteinExistence type="predicted"/>
<dbReference type="EMBL" id="AEIU01000056">
    <property type="protein sequence ID" value="EFP97544.1"/>
    <property type="molecule type" value="Genomic_DNA"/>
</dbReference>
<dbReference type="OrthoDB" id="5891883at2"/>
<dbReference type="eggNOG" id="ENOG5031P8U">
    <property type="taxonomic scope" value="Bacteria"/>
</dbReference>
<feature type="chain" id="PRO_5003166681" evidence="1">
    <location>
        <begin position="22"/>
        <end position="391"/>
    </location>
</feature>
<sequence length="391" mass="42360">MIKFNKGIVFSIILSSPFAQAGIIATYGTATQNACVNLLEPANDDMLVQVKQTIWDTVDVLTKDSFFIIDKGQSGLHCDSETISDDIYVNGKVIVNWTVKNVHNGTILATFNTASEFNGEGANNDWNIQEKGQCGSEETPGVYLIAENTHSCGQIIDVPDETTVSAVFVPTLEKADSSTKLIDVSGGLVGSAIEGSGGGVINGVAHKYYARLESDSQAITPYYFSGIGLSPDKLSPGTDYNINVATGLWLGKKTNRSCQRHNKSGVCGEQEFNIGLIPEASTVRYSITYLGSCASTLENGKRYGTPLFSQATLLSNNMNNGLPRARNVRVNRYNSPIANNSFHGDKGDCDINEEGYPVDLDGNAIIGCGEMNQHHKWPQCVKMVDLNDWFE</sequence>
<reference evidence="2 3" key="1">
    <citation type="journal article" date="2012" name="Int. J. Syst. Evol. Microbiol.">
        <title>Vibrio caribbeanicus sp. nov., isolated from the marine sponge Scleritoderma cyanea.</title>
        <authorList>
            <person name="Hoffmann M."/>
            <person name="Monday S.R."/>
            <person name="Allard M.W."/>
            <person name="Strain E.A."/>
            <person name="Whittaker P."/>
            <person name="Naum M."/>
            <person name="McCarthy P.J."/>
            <person name="Lopez J.V."/>
            <person name="Fischer M."/>
            <person name="Brown E.W."/>
        </authorList>
    </citation>
    <scope>NUCLEOTIDE SEQUENCE [LARGE SCALE GENOMIC DNA]</scope>
    <source>
        <strain evidence="2 3">ATCC BAA-2122</strain>
    </source>
</reference>
<evidence type="ECO:0000313" key="2">
    <source>
        <dbReference type="EMBL" id="EFP97544.1"/>
    </source>
</evidence>
<gene>
    <name evidence="2" type="ORF">VIBC2010_09717</name>
</gene>
<evidence type="ECO:0000313" key="3">
    <source>
        <dbReference type="Proteomes" id="UP000002943"/>
    </source>
</evidence>
<feature type="signal peptide" evidence="1">
    <location>
        <begin position="1"/>
        <end position="21"/>
    </location>
</feature>
<name>E3BHC4_9VIBR</name>
<evidence type="ECO:0000256" key="1">
    <source>
        <dbReference type="SAM" id="SignalP"/>
    </source>
</evidence>
<keyword evidence="3" id="KW-1185">Reference proteome</keyword>
<protein>
    <submittedName>
        <fullName evidence="2">Uncharacterized protein</fullName>
    </submittedName>
</protein>
<dbReference type="Proteomes" id="UP000002943">
    <property type="component" value="Unassembled WGS sequence"/>
</dbReference>